<name>A0A0F9MHR3_9ZZZZ</name>
<gene>
    <name evidence="5" type="ORF">LCGC14_1154270</name>
</gene>
<dbReference type="PANTHER" id="PTHR43776:SF8">
    <property type="entry name" value="ABC TRANSPORTER, ATP-BINDING PROTEIN"/>
    <property type="match status" value="1"/>
</dbReference>
<organism evidence="5">
    <name type="scientific">marine sediment metagenome</name>
    <dbReference type="NCBI Taxonomy" id="412755"/>
    <lineage>
        <taxon>unclassified sequences</taxon>
        <taxon>metagenomes</taxon>
        <taxon>ecological metagenomes</taxon>
    </lineage>
</organism>
<keyword evidence="2" id="KW-0547">Nucleotide-binding</keyword>
<evidence type="ECO:0000313" key="5">
    <source>
        <dbReference type="EMBL" id="KKM98796.1"/>
    </source>
</evidence>
<dbReference type="SMART" id="SM00382">
    <property type="entry name" value="AAA"/>
    <property type="match status" value="1"/>
</dbReference>
<keyword evidence="3" id="KW-0067">ATP-binding</keyword>
<dbReference type="InterPro" id="IPR050319">
    <property type="entry name" value="ABC_transp_ATP-bind"/>
</dbReference>
<dbReference type="Gene3D" id="3.40.50.300">
    <property type="entry name" value="P-loop containing nucleotide triphosphate hydrolases"/>
    <property type="match status" value="1"/>
</dbReference>
<dbReference type="InterPro" id="IPR017871">
    <property type="entry name" value="ABC_transporter-like_CS"/>
</dbReference>
<evidence type="ECO:0000256" key="2">
    <source>
        <dbReference type="ARBA" id="ARBA00022741"/>
    </source>
</evidence>
<feature type="domain" description="ABC transporter" evidence="4">
    <location>
        <begin position="5"/>
        <end position="259"/>
    </location>
</feature>
<dbReference type="GO" id="GO:0016887">
    <property type="term" value="F:ATP hydrolysis activity"/>
    <property type="evidence" value="ECO:0007669"/>
    <property type="project" value="InterPro"/>
</dbReference>
<dbReference type="Pfam" id="PF00005">
    <property type="entry name" value="ABC_tran"/>
    <property type="match status" value="1"/>
</dbReference>
<dbReference type="PROSITE" id="PS00211">
    <property type="entry name" value="ABC_TRANSPORTER_1"/>
    <property type="match status" value="1"/>
</dbReference>
<comment type="caution">
    <text evidence="5">The sequence shown here is derived from an EMBL/GenBank/DDBJ whole genome shotgun (WGS) entry which is preliminary data.</text>
</comment>
<dbReference type="GO" id="GO:0015833">
    <property type="term" value="P:peptide transport"/>
    <property type="evidence" value="ECO:0007669"/>
    <property type="project" value="InterPro"/>
</dbReference>
<sequence>MNKIISCKNLKKSFFIKNKTLNVLNDISFDIEKGETTSIVGESGSGKSTIANIIAGLLKPTSGNVFFENSSIFNNASVDKASFDKASFNRTKIFRKNIQMIFQDPYLSLNPKMRILEIILEPLKIHEKFSKEKLLKLADEILEKVNLSVFIKNRFPHQLSGGQKQRVAIARAIILNPKFITLDEPLSSLDVSIGAGIINLLTDLQKNLDLTYLFISHDLKVIKYISDYVSVIYMGKFLEKAPTKKLFSNPLHPYTQALIDSSFTFRNNQTKILLNNETPSLLDPPKGCLFSTRCPFAKKICFDARPDLKEIEKDHFVACHLVKTALTSLGSSKTTSSSL</sequence>
<dbReference type="GO" id="GO:0055085">
    <property type="term" value="P:transmembrane transport"/>
    <property type="evidence" value="ECO:0007669"/>
    <property type="project" value="UniProtKB-ARBA"/>
</dbReference>
<dbReference type="EMBL" id="LAZR01005577">
    <property type="protein sequence ID" value="KKM98796.1"/>
    <property type="molecule type" value="Genomic_DNA"/>
</dbReference>
<keyword evidence="1" id="KW-0813">Transport</keyword>
<dbReference type="InterPro" id="IPR003593">
    <property type="entry name" value="AAA+_ATPase"/>
</dbReference>
<dbReference type="GO" id="GO:0005524">
    <property type="term" value="F:ATP binding"/>
    <property type="evidence" value="ECO:0007669"/>
    <property type="project" value="UniProtKB-KW"/>
</dbReference>
<dbReference type="NCBIfam" id="TIGR01727">
    <property type="entry name" value="oligo_HPY"/>
    <property type="match status" value="1"/>
</dbReference>
<dbReference type="InterPro" id="IPR003439">
    <property type="entry name" value="ABC_transporter-like_ATP-bd"/>
</dbReference>
<dbReference type="InterPro" id="IPR027417">
    <property type="entry name" value="P-loop_NTPase"/>
</dbReference>
<protein>
    <recommendedName>
        <fullName evidence="4">ABC transporter domain-containing protein</fullName>
    </recommendedName>
</protein>
<dbReference type="Pfam" id="PF08352">
    <property type="entry name" value="oligo_HPY"/>
    <property type="match status" value="1"/>
</dbReference>
<evidence type="ECO:0000256" key="1">
    <source>
        <dbReference type="ARBA" id="ARBA00022448"/>
    </source>
</evidence>
<dbReference type="InterPro" id="IPR013563">
    <property type="entry name" value="Oligopep_ABC_C"/>
</dbReference>
<evidence type="ECO:0000256" key="3">
    <source>
        <dbReference type="ARBA" id="ARBA00022840"/>
    </source>
</evidence>
<accession>A0A0F9MHR3</accession>
<proteinExistence type="predicted"/>
<reference evidence="5" key="1">
    <citation type="journal article" date="2015" name="Nature">
        <title>Complex archaea that bridge the gap between prokaryotes and eukaryotes.</title>
        <authorList>
            <person name="Spang A."/>
            <person name="Saw J.H."/>
            <person name="Jorgensen S.L."/>
            <person name="Zaremba-Niedzwiedzka K."/>
            <person name="Martijn J."/>
            <person name="Lind A.E."/>
            <person name="van Eijk R."/>
            <person name="Schleper C."/>
            <person name="Guy L."/>
            <person name="Ettema T.J."/>
        </authorList>
    </citation>
    <scope>NUCLEOTIDE SEQUENCE</scope>
</reference>
<dbReference type="CDD" id="cd03257">
    <property type="entry name" value="ABC_NikE_OppD_transporters"/>
    <property type="match status" value="1"/>
</dbReference>
<dbReference type="SUPFAM" id="SSF52540">
    <property type="entry name" value="P-loop containing nucleoside triphosphate hydrolases"/>
    <property type="match status" value="1"/>
</dbReference>
<dbReference type="FunFam" id="3.40.50.300:FF:000016">
    <property type="entry name" value="Oligopeptide ABC transporter ATP-binding component"/>
    <property type="match status" value="1"/>
</dbReference>
<evidence type="ECO:0000259" key="4">
    <source>
        <dbReference type="PROSITE" id="PS50893"/>
    </source>
</evidence>
<dbReference type="AlphaFoldDB" id="A0A0F9MHR3"/>
<dbReference type="PROSITE" id="PS50893">
    <property type="entry name" value="ABC_TRANSPORTER_2"/>
    <property type="match status" value="1"/>
</dbReference>
<dbReference type="PANTHER" id="PTHR43776">
    <property type="entry name" value="TRANSPORT ATP-BINDING PROTEIN"/>
    <property type="match status" value="1"/>
</dbReference>